<feature type="domain" description="Flavin reductase like" evidence="3">
    <location>
        <begin position="17"/>
        <end position="160"/>
    </location>
</feature>
<comment type="similarity">
    <text evidence="1">Belongs to the non-flavoprotein flavin reductase family.</text>
</comment>
<protein>
    <submittedName>
        <fullName evidence="4">Flavin reductase (DIM6/NTAB) family NADH-FMN oxidoreductase RutF</fullName>
    </submittedName>
</protein>
<keyword evidence="5" id="KW-1185">Reference proteome</keyword>
<accession>A0A3N1CY81</accession>
<organism evidence="4 5">
    <name type="scientific">Actinocorallia herbida</name>
    <dbReference type="NCBI Taxonomy" id="58109"/>
    <lineage>
        <taxon>Bacteria</taxon>
        <taxon>Bacillati</taxon>
        <taxon>Actinomycetota</taxon>
        <taxon>Actinomycetes</taxon>
        <taxon>Streptosporangiales</taxon>
        <taxon>Thermomonosporaceae</taxon>
        <taxon>Actinocorallia</taxon>
    </lineage>
</organism>
<dbReference type="PANTHER" id="PTHR30466">
    <property type="entry name" value="FLAVIN REDUCTASE"/>
    <property type="match status" value="1"/>
</dbReference>
<dbReference type="PANTHER" id="PTHR30466:SF11">
    <property type="entry name" value="FLAVIN-DEPENDENT MONOOXYGENASE, REDUCTASE SUBUNIT HSAB"/>
    <property type="match status" value="1"/>
</dbReference>
<comment type="caution">
    <text evidence="4">The sequence shown here is derived from an EMBL/GenBank/DDBJ whole genome shotgun (WGS) entry which is preliminary data.</text>
</comment>
<dbReference type="SUPFAM" id="SSF50475">
    <property type="entry name" value="FMN-binding split barrel"/>
    <property type="match status" value="1"/>
</dbReference>
<dbReference type="GO" id="GO:0042602">
    <property type="term" value="F:riboflavin reductase (NADPH) activity"/>
    <property type="evidence" value="ECO:0007669"/>
    <property type="project" value="TreeGrafter"/>
</dbReference>
<dbReference type="AlphaFoldDB" id="A0A3N1CY81"/>
<dbReference type="InterPro" id="IPR002563">
    <property type="entry name" value="Flavin_Rdtase-like_dom"/>
</dbReference>
<evidence type="ECO:0000256" key="1">
    <source>
        <dbReference type="ARBA" id="ARBA00008898"/>
    </source>
</evidence>
<proteinExistence type="inferred from homology"/>
<evidence type="ECO:0000256" key="2">
    <source>
        <dbReference type="ARBA" id="ARBA00023002"/>
    </source>
</evidence>
<dbReference type="SMART" id="SM00903">
    <property type="entry name" value="Flavin_Reduct"/>
    <property type="match status" value="1"/>
</dbReference>
<name>A0A3N1CY81_9ACTN</name>
<dbReference type="Pfam" id="PF01613">
    <property type="entry name" value="Flavin_Reduct"/>
    <property type="match status" value="1"/>
</dbReference>
<keyword evidence="2" id="KW-0560">Oxidoreductase</keyword>
<dbReference type="OrthoDB" id="9792858at2"/>
<dbReference type="Gene3D" id="2.30.110.10">
    <property type="entry name" value="Electron Transport, Fmn-binding Protein, Chain A"/>
    <property type="match status" value="1"/>
</dbReference>
<evidence type="ECO:0000313" key="5">
    <source>
        <dbReference type="Proteomes" id="UP000272400"/>
    </source>
</evidence>
<evidence type="ECO:0000259" key="3">
    <source>
        <dbReference type="SMART" id="SM00903"/>
    </source>
</evidence>
<reference evidence="4 5" key="1">
    <citation type="submission" date="2018-11" db="EMBL/GenBank/DDBJ databases">
        <title>Sequencing the genomes of 1000 actinobacteria strains.</title>
        <authorList>
            <person name="Klenk H.-P."/>
        </authorList>
    </citation>
    <scope>NUCLEOTIDE SEQUENCE [LARGE SCALE GENOMIC DNA]</scope>
    <source>
        <strain evidence="4 5">DSM 44254</strain>
    </source>
</reference>
<sequence>MIPIVPGADAPLLRTAFSCFPSGVTALCAIVDGEPVGMAASSFTSVSLDPPLVSVCVANESRTWELLQDAPCLGVSVLGADQGPACRALAARGADRFAGLDLYATPSGAVLLRGAPAWLECAVEACLPAGDHRIVLMRVRAVDAEPHRDPLVFHASGFRQLAAA</sequence>
<evidence type="ECO:0000313" key="4">
    <source>
        <dbReference type="EMBL" id="ROO86249.1"/>
    </source>
</evidence>
<dbReference type="Proteomes" id="UP000272400">
    <property type="component" value="Unassembled WGS sequence"/>
</dbReference>
<dbReference type="EMBL" id="RJKE01000001">
    <property type="protein sequence ID" value="ROO86249.1"/>
    <property type="molecule type" value="Genomic_DNA"/>
</dbReference>
<gene>
    <name evidence="4" type="ORF">EDD29_3812</name>
</gene>
<dbReference type="RefSeq" id="WP_123665666.1">
    <property type="nucleotide sequence ID" value="NZ_RJKE01000001.1"/>
</dbReference>
<dbReference type="InterPro" id="IPR012349">
    <property type="entry name" value="Split_barrel_FMN-bd"/>
</dbReference>
<dbReference type="GO" id="GO:0010181">
    <property type="term" value="F:FMN binding"/>
    <property type="evidence" value="ECO:0007669"/>
    <property type="project" value="InterPro"/>
</dbReference>
<dbReference type="InterPro" id="IPR050268">
    <property type="entry name" value="NADH-dep_flavin_reductase"/>
</dbReference>